<evidence type="ECO:0000313" key="2">
    <source>
        <dbReference type="Proteomes" id="UP000531561"/>
    </source>
</evidence>
<organism evidence="1 2">
    <name type="scientific">Botrytis fragariae</name>
    <dbReference type="NCBI Taxonomy" id="1964551"/>
    <lineage>
        <taxon>Eukaryota</taxon>
        <taxon>Fungi</taxon>
        <taxon>Dikarya</taxon>
        <taxon>Ascomycota</taxon>
        <taxon>Pezizomycotina</taxon>
        <taxon>Leotiomycetes</taxon>
        <taxon>Helotiales</taxon>
        <taxon>Sclerotiniaceae</taxon>
        <taxon>Botrytis</taxon>
    </lineage>
</organism>
<sequence length="83" mass="9077">METLEAEISAMEPQRDNLLTLPNAHLTDPAVRSANLAGRYQLACCSFKSYSIQIVWTEISADIRCLCCTITLAIGNIQEAFAG</sequence>
<name>A0A8H6EPI7_9HELO</name>
<gene>
    <name evidence="1" type="ORF">Bfra_006673</name>
</gene>
<dbReference type="OrthoDB" id="10505683at2759"/>
<dbReference type="EMBL" id="JABFCT010000001">
    <property type="protein sequence ID" value="KAF5879465.1"/>
    <property type="molecule type" value="Genomic_DNA"/>
</dbReference>
<dbReference type="AlphaFoldDB" id="A0A8H6EPI7"/>
<dbReference type="GeneID" id="59260735"/>
<protein>
    <submittedName>
        <fullName evidence="1">Uncharacterized protein</fullName>
    </submittedName>
</protein>
<proteinExistence type="predicted"/>
<reference evidence="1 2" key="1">
    <citation type="journal article" date="2020" name="Phytopathology">
        <title>A high-quality genome resource of Botrytis fragariae, a new and rapidly spreading fungal pathogen causing strawberry gray mold in the U.S.A.</title>
        <authorList>
            <person name="Wu Y."/>
            <person name="Saski C.A."/>
            <person name="Schnabel G."/>
            <person name="Xiao S."/>
            <person name="Hu M."/>
        </authorList>
    </citation>
    <scope>NUCLEOTIDE SEQUENCE [LARGE SCALE GENOMIC DNA]</scope>
    <source>
        <strain evidence="1 2">BVB16</strain>
    </source>
</reference>
<dbReference type="RefSeq" id="XP_037198409.1">
    <property type="nucleotide sequence ID" value="XM_037337043.1"/>
</dbReference>
<accession>A0A8H6EPI7</accession>
<keyword evidence="2" id="KW-1185">Reference proteome</keyword>
<comment type="caution">
    <text evidence="1">The sequence shown here is derived from an EMBL/GenBank/DDBJ whole genome shotgun (WGS) entry which is preliminary data.</text>
</comment>
<dbReference type="Proteomes" id="UP000531561">
    <property type="component" value="Unassembled WGS sequence"/>
</dbReference>
<evidence type="ECO:0000313" key="1">
    <source>
        <dbReference type="EMBL" id="KAF5879465.1"/>
    </source>
</evidence>